<evidence type="ECO:0000313" key="3">
    <source>
        <dbReference type="Proteomes" id="UP000224080"/>
    </source>
</evidence>
<dbReference type="OrthoDB" id="4188656at2759"/>
<dbReference type="STRING" id="2060905.A0A2B7WAA4"/>
<feature type="region of interest" description="Disordered" evidence="1">
    <location>
        <begin position="1"/>
        <end position="21"/>
    </location>
</feature>
<dbReference type="Proteomes" id="UP000224080">
    <property type="component" value="Unassembled WGS sequence"/>
</dbReference>
<reference evidence="2 3" key="1">
    <citation type="submission" date="2017-10" db="EMBL/GenBank/DDBJ databases">
        <title>Comparative genomics in systemic dimorphic fungi from Ajellomycetaceae.</title>
        <authorList>
            <person name="Munoz J.F."/>
            <person name="Mcewen J.G."/>
            <person name="Clay O.K."/>
            <person name="Cuomo C.A."/>
        </authorList>
    </citation>
    <scope>NUCLEOTIDE SEQUENCE [LARGE SCALE GENOMIC DNA]</scope>
    <source>
        <strain evidence="2 3">UAMH130</strain>
    </source>
</reference>
<accession>A0A2B7WAA4</accession>
<name>A0A2B7WAA4_9EURO</name>
<dbReference type="AlphaFoldDB" id="A0A2B7WAA4"/>
<keyword evidence="3" id="KW-1185">Reference proteome</keyword>
<evidence type="ECO:0000256" key="1">
    <source>
        <dbReference type="SAM" id="MobiDB-lite"/>
    </source>
</evidence>
<gene>
    <name evidence="2" type="ORF">GX51_07807</name>
</gene>
<evidence type="ECO:0000313" key="2">
    <source>
        <dbReference type="EMBL" id="PGG96473.1"/>
    </source>
</evidence>
<comment type="caution">
    <text evidence="2">The sequence shown here is derived from an EMBL/GenBank/DDBJ whole genome shotgun (WGS) entry which is preliminary data.</text>
</comment>
<dbReference type="EMBL" id="PDNC01000175">
    <property type="protein sequence ID" value="PGG96473.1"/>
    <property type="molecule type" value="Genomic_DNA"/>
</dbReference>
<protein>
    <submittedName>
        <fullName evidence="2">Uncharacterized protein</fullName>
    </submittedName>
</protein>
<sequence length="257" mass="28876">MENQNPYKTPPAPTKQASERDMRDTTIAMGPSSQQPLLYQDTNINLSQLLVDTFDKVGKASGAGGLETSKWAVKGGENLSRHRHISNPGQYHHRHHQQQQLVWPQQSQLSVIESRRIGSSHTIPQDYQQQKLYSPQLDEDTHCVSLAGVRENNLRTGQTPSTSFEATTSTRDGDVTRIICIRDVDMDVDMRSLRALVGQCIDPGLERIIDVWEAGDTCRTLTLHFTTASKAIMFSSLLGRLHDWSKYKVDYAPTCNL</sequence>
<proteinExistence type="predicted"/>
<organism evidence="2 3">
    <name type="scientific">Blastomyces parvus</name>
    <dbReference type="NCBI Taxonomy" id="2060905"/>
    <lineage>
        <taxon>Eukaryota</taxon>
        <taxon>Fungi</taxon>
        <taxon>Dikarya</taxon>
        <taxon>Ascomycota</taxon>
        <taxon>Pezizomycotina</taxon>
        <taxon>Eurotiomycetes</taxon>
        <taxon>Eurotiomycetidae</taxon>
        <taxon>Onygenales</taxon>
        <taxon>Ajellomycetaceae</taxon>
        <taxon>Blastomyces</taxon>
    </lineage>
</organism>